<protein>
    <submittedName>
        <fullName evidence="1">Mechanosensitive ion channel</fullName>
    </submittedName>
</protein>
<evidence type="ECO:0000313" key="2">
    <source>
        <dbReference type="Proteomes" id="UP000054976"/>
    </source>
</evidence>
<dbReference type="GO" id="GO:0016020">
    <property type="term" value="C:membrane"/>
    <property type="evidence" value="ECO:0007669"/>
    <property type="project" value="InterPro"/>
</dbReference>
<dbReference type="STRING" id="86166.TAGGR_33"/>
<sequence>MECGVWVKADQYNGRVVRVANSFVFKEPVYNYSGDFNFLWDEISIPVKYGSDYKLARDLFKRIADEITAEYTKGAKESWEEMKKKYLIEDAAIEPMVFLVANDNWMEFTIRYVVDFKKRRVTKNLLYNRILDEIEKTEGRIAIASMTVHIVETPTFEVKIARDSK</sequence>
<evidence type="ECO:0000313" key="1">
    <source>
        <dbReference type="EMBL" id="GAQ95531.1"/>
    </source>
</evidence>
<dbReference type="EMBL" id="BCNO01000003">
    <property type="protein sequence ID" value="GAQ95531.1"/>
    <property type="molecule type" value="Genomic_DNA"/>
</dbReference>
<keyword evidence="2" id="KW-1185">Reference proteome</keyword>
<name>A0A0U9HRA2_9BACT</name>
<organism evidence="1 2">
    <name type="scientific">Thermodesulfovibrio aggregans</name>
    <dbReference type="NCBI Taxonomy" id="86166"/>
    <lineage>
        <taxon>Bacteria</taxon>
        <taxon>Pseudomonadati</taxon>
        <taxon>Nitrospirota</taxon>
        <taxon>Thermodesulfovibrionia</taxon>
        <taxon>Thermodesulfovibrionales</taxon>
        <taxon>Thermodesulfovibrionaceae</taxon>
        <taxon>Thermodesulfovibrio</taxon>
    </lineage>
</organism>
<reference evidence="2" key="1">
    <citation type="submission" date="2016-01" db="EMBL/GenBank/DDBJ databases">
        <title>Draft genome sequence of Thermodesulfovibrio aggregans strain TGE-P1.</title>
        <authorList>
            <person name="Sekiguchi Y."/>
            <person name="Ohashi A."/>
            <person name="Matsuura N."/>
            <person name="Tourlousse M.D."/>
        </authorList>
    </citation>
    <scope>NUCLEOTIDE SEQUENCE [LARGE SCALE GENOMIC DNA]</scope>
    <source>
        <strain evidence="2">TGE-P1</strain>
    </source>
</reference>
<accession>A0A0U9HRA2</accession>
<dbReference type="AlphaFoldDB" id="A0A0U9HRA2"/>
<gene>
    <name evidence="1" type="ORF">TAGGR_33</name>
</gene>
<comment type="caution">
    <text evidence="1">The sequence shown here is derived from an EMBL/GenBank/DDBJ whole genome shotgun (WGS) entry which is preliminary data.</text>
</comment>
<dbReference type="InterPro" id="IPR011066">
    <property type="entry name" value="MscS_channel_C_sf"/>
</dbReference>
<dbReference type="SUPFAM" id="SSF82689">
    <property type="entry name" value="Mechanosensitive channel protein MscS (YggB), C-terminal domain"/>
    <property type="match status" value="1"/>
</dbReference>
<proteinExistence type="predicted"/>
<dbReference type="Proteomes" id="UP000054976">
    <property type="component" value="Unassembled WGS sequence"/>
</dbReference>